<evidence type="ECO:0000256" key="3">
    <source>
        <dbReference type="ARBA" id="ARBA00011245"/>
    </source>
</evidence>
<dbReference type="Gene3D" id="3.40.50.620">
    <property type="entry name" value="HUPs"/>
    <property type="match status" value="1"/>
</dbReference>
<dbReference type="PANTHER" id="PTHR10890:SF3">
    <property type="entry name" value="CYSTEINE--TRNA LIGASE, CYTOPLASMIC"/>
    <property type="match status" value="1"/>
</dbReference>
<dbReference type="InterPro" id="IPR009080">
    <property type="entry name" value="tRNAsynth_Ia_anticodon-bd"/>
</dbReference>
<dbReference type="Pfam" id="PF01406">
    <property type="entry name" value="tRNA-synt_1e"/>
    <property type="match status" value="1"/>
</dbReference>
<name>A0ABV7ZI44_9HELI</name>
<dbReference type="EMBL" id="JBHRZO010000020">
    <property type="protein sequence ID" value="MFC3847781.1"/>
    <property type="molecule type" value="Genomic_DNA"/>
</dbReference>
<dbReference type="InterPro" id="IPR032678">
    <property type="entry name" value="tRNA-synt_1_cat_dom"/>
</dbReference>
<dbReference type="GO" id="GO:0004817">
    <property type="term" value="F:cysteine-tRNA ligase activity"/>
    <property type="evidence" value="ECO:0007669"/>
    <property type="project" value="UniProtKB-EC"/>
</dbReference>
<evidence type="ECO:0000256" key="7">
    <source>
        <dbReference type="ARBA" id="ARBA00022741"/>
    </source>
</evidence>
<keyword evidence="15" id="KW-1185">Reference proteome</keyword>
<feature type="binding site" evidence="12">
    <location>
        <position position="30"/>
    </location>
    <ligand>
        <name>Zn(2+)</name>
        <dbReference type="ChEBI" id="CHEBI:29105"/>
    </ligand>
</feature>
<evidence type="ECO:0000256" key="9">
    <source>
        <dbReference type="ARBA" id="ARBA00022840"/>
    </source>
</evidence>
<evidence type="ECO:0000256" key="4">
    <source>
        <dbReference type="ARBA" id="ARBA00022490"/>
    </source>
</evidence>
<keyword evidence="4 12" id="KW-0963">Cytoplasm</keyword>
<dbReference type="InterPro" id="IPR024909">
    <property type="entry name" value="Cys-tRNA/MSH_ligase"/>
</dbReference>
<evidence type="ECO:0000313" key="14">
    <source>
        <dbReference type="EMBL" id="MFC3847781.1"/>
    </source>
</evidence>
<dbReference type="InterPro" id="IPR015273">
    <property type="entry name" value="Cys-tRNA-synt_Ia_DALR"/>
</dbReference>
<comment type="subunit">
    <text evidence="3 12">Monomer.</text>
</comment>
<organism evidence="14 15">
    <name type="scientific">Helicobacter baculiformis</name>
    <dbReference type="NCBI Taxonomy" id="427351"/>
    <lineage>
        <taxon>Bacteria</taxon>
        <taxon>Pseudomonadati</taxon>
        <taxon>Campylobacterota</taxon>
        <taxon>Epsilonproteobacteria</taxon>
        <taxon>Campylobacterales</taxon>
        <taxon>Helicobacteraceae</taxon>
        <taxon>Helicobacter</taxon>
    </lineage>
</organism>
<protein>
    <recommendedName>
        <fullName evidence="12">Cysteine--tRNA ligase</fullName>
        <ecNumber evidence="12">6.1.1.16</ecNumber>
    </recommendedName>
    <alternativeName>
        <fullName evidence="12">Cysteinyl-tRNA synthetase</fullName>
        <shortName evidence="12">CysRS</shortName>
    </alternativeName>
</protein>
<comment type="caution">
    <text evidence="14">The sequence shown here is derived from an EMBL/GenBank/DDBJ whole genome shotgun (WGS) entry which is preliminary data.</text>
</comment>
<dbReference type="PANTHER" id="PTHR10890">
    <property type="entry name" value="CYSTEINYL-TRNA SYNTHETASE"/>
    <property type="match status" value="1"/>
</dbReference>
<evidence type="ECO:0000259" key="13">
    <source>
        <dbReference type="SMART" id="SM00840"/>
    </source>
</evidence>
<keyword evidence="10 12" id="KW-0648">Protein biosynthesis</keyword>
<gene>
    <name evidence="12 14" type="primary">cysS</name>
    <name evidence="14" type="ORF">ACFOPX_04435</name>
</gene>
<reference evidence="15" key="1">
    <citation type="journal article" date="2019" name="Int. J. Syst. Evol. Microbiol.">
        <title>The Global Catalogue of Microorganisms (GCM) 10K type strain sequencing project: providing services to taxonomists for standard genome sequencing and annotation.</title>
        <authorList>
            <consortium name="The Broad Institute Genomics Platform"/>
            <consortium name="The Broad Institute Genome Sequencing Center for Infectious Disease"/>
            <person name="Wu L."/>
            <person name="Ma J."/>
        </authorList>
    </citation>
    <scope>NUCLEOTIDE SEQUENCE [LARGE SCALE GENOMIC DNA]</scope>
    <source>
        <strain evidence="15">CCUG 53816</strain>
    </source>
</reference>
<dbReference type="InterPro" id="IPR015803">
    <property type="entry name" value="Cys-tRNA-ligase"/>
</dbReference>
<feature type="binding site" evidence="12">
    <location>
        <position position="211"/>
    </location>
    <ligand>
        <name>Zn(2+)</name>
        <dbReference type="ChEBI" id="CHEBI:29105"/>
    </ligand>
</feature>
<dbReference type="Proteomes" id="UP001595783">
    <property type="component" value="Unassembled WGS sequence"/>
</dbReference>
<dbReference type="NCBIfam" id="TIGR00435">
    <property type="entry name" value="cysS"/>
    <property type="match status" value="1"/>
</dbReference>
<evidence type="ECO:0000256" key="5">
    <source>
        <dbReference type="ARBA" id="ARBA00022598"/>
    </source>
</evidence>
<dbReference type="PRINTS" id="PR00983">
    <property type="entry name" value="TRNASYNTHCYS"/>
</dbReference>
<comment type="catalytic activity">
    <reaction evidence="12">
        <text>tRNA(Cys) + L-cysteine + ATP = L-cysteinyl-tRNA(Cys) + AMP + diphosphate</text>
        <dbReference type="Rhea" id="RHEA:17773"/>
        <dbReference type="Rhea" id="RHEA-COMP:9661"/>
        <dbReference type="Rhea" id="RHEA-COMP:9679"/>
        <dbReference type="ChEBI" id="CHEBI:30616"/>
        <dbReference type="ChEBI" id="CHEBI:33019"/>
        <dbReference type="ChEBI" id="CHEBI:35235"/>
        <dbReference type="ChEBI" id="CHEBI:78442"/>
        <dbReference type="ChEBI" id="CHEBI:78517"/>
        <dbReference type="ChEBI" id="CHEBI:456215"/>
        <dbReference type="EC" id="6.1.1.16"/>
    </reaction>
</comment>
<dbReference type="SMART" id="SM00840">
    <property type="entry name" value="DALR_2"/>
    <property type="match status" value="1"/>
</dbReference>
<feature type="domain" description="Cysteinyl-tRNA synthetase class Ia DALR" evidence="13">
    <location>
        <begin position="351"/>
        <end position="417"/>
    </location>
</feature>
<dbReference type="SUPFAM" id="SSF52374">
    <property type="entry name" value="Nucleotidylyl transferase"/>
    <property type="match status" value="1"/>
</dbReference>
<comment type="subcellular location">
    <subcellularLocation>
        <location evidence="1 12">Cytoplasm</location>
    </subcellularLocation>
</comment>
<proteinExistence type="inferred from homology"/>
<dbReference type="InterPro" id="IPR014729">
    <property type="entry name" value="Rossmann-like_a/b/a_fold"/>
</dbReference>
<feature type="short sequence motif" description="'HIGH' region" evidence="12">
    <location>
        <begin position="32"/>
        <end position="42"/>
    </location>
</feature>
<dbReference type="EC" id="6.1.1.16" evidence="12"/>
<comment type="cofactor">
    <cofactor evidence="12">
        <name>Zn(2+)</name>
        <dbReference type="ChEBI" id="CHEBI:29105"/>
    </cofactor>
    <text evidence="12">Binds 1 zinc ion per subunit.</text>
</comment>
<keyword evidence="11 12" id="KW-0030">Aminoacyl-tRNA synthetase</keyword>
<keyword evidence="9 12" id="KW-0067">ATP-binding</keyword>
<evidence type="ECO:0000256" key="1">
    <source>
        <dbReference type="ARBA" id="ARBA00004496"/>
    </source>
</evidence>
<keyword evidence="5 12" id="KW-0436">Ligase</keyword>
<evidence type="ECO:0000256" key="11">
    <source>
        <dbReference type="ARBA" id="ARBA00023146"/>
    </source>
</evidence>
<feature type="binding site" evidence="12">
    <location>
        <position position="241"/>
    </location>
    <ligand>
        <name>Zn(2+)</name>
        <dbReference type="ChEBI" id="CHEBI:29105"/>
    </ligand>
</feature>
<evidence type="ECO:0000256" key="10">
    <source>
        <dbReference type="ARBA" id="ARBA00022917"/>
    </source>
</evidence>
<dbReference type="CDD" id="cd00672">
    <property type="entry name" value="CysRS_core"/>
    <property type="match status" value="1"/>
</dbReference>
<keyword evidence="8 12" id="KW-0862">Zinc</keyword>
<dbReference type="HAMAP" id="MF_00041">
    <property type="entry name" value="Cys_tRNA_synth"/>
    <property type="match status" value="1"/>
</dbReference>
<dbReference type="Gene3D" id="1.20.120.1910">
    <property type="entry name" value="Cysteine-tRNA ligase, C-terminal anti-codon recognition domain"/>
    <property type="match status" value="1"/>
</dbReference>
<accession>A0ABV7ZI44</accession>
<evidence type="ECO:0000256" key="2">
    <source>
        <dbReference type="ARBA" id="ARBA00005594"/>
    </source>
</evidence>
<evidence type="ECO:0000256" key="6">
    <source>
        <dbReference type="ARBA" id="ARBA00022723"/>
    </source>
</evidence>
<evidence type="ECO:0000313" key="15">
    <source>
        <dbReference type="Proteomes" id="UP001595783"/>
    </source>
</evidence>
<feature type="binding site" evidence="12">
    <location>
        <position position="245"/>
    </location>
    <ligand>
        <name>Zn(2+)</name>
        <dbReference type="ChEBI" id="CHEBI:29105"/>
    </ligand>
</feature>
<keyword evidence="7 12" id="KW-0547">Nucleotide-binding</keyword>
<evidence type="ECO:0000256" key="12">
    <source>
        <dbReference type="HAMAP-Rule" id="MF_00041"/>
    </source>
</evidence>
<dbReference type="RefSeq" id="WP_199767668.1">
    <property type="nucleotide sequence ID" value="NZ_FZMF01000052.1"/>
</dbReference>
<keyword evidence="6 12" id="KW-0479">Metal-binding</keyword>
<dbReference type="SUPFAM" id="SSF47323">
    <property type="entry name" value="Anticodon-binding domain of a subclass of class I aminoacyl-tRNA synthetases"/>
    <property type="match status" value="1"/>
</dbReference>
<feature type="binding site" evidence="12">
    <location>
        <position position="276"/>
    </location>
    <ligand>
        <name>ATP</name>
        <dbReference type="ChEBI" id="CHEBI:30616"/>
    </ligand>
</feature>
<sequence length="476" mass="54121">MQPVYIYSSQHKQKMRLEPIQGNQIKIYVCGPTVYDHAHLGHARSAIAFDLWWRVLEQSGYSVLMGRNFTDIDDKIIAKALKEGTDINTLSTHFIESYLTDMDALGVQRPHLEPKASACLDAIIAMIERLLENGHAYRTENHDIYLDTHTDHAYGSLSAHTHSEADMSRLEDNPYKRHPQDFALWKSYKGAEDVGYASPFGEGRPGWHIECSSMIFQTLAYQDQPYQIDIHAGGCDLLFPHHENEASQTRCAFDQELAKYWIHNGFVNISGQKMSKSLGNSFYIKDALKVYDGEILRNYLLGVHYRATLNFNEEDLLVSKKRLDKLYRLKQRALECADPKEASPTQAFQEAFLQALQDDLNISKALRILEEHVHECNDALNRASKKAKQTLSHTILQDLAYTNALLGLGDKNPTSYFQLGVNATFKAYIENQIALRAQAKQTKDFALADRIREDLLKQGIALMDTSSTTLWECIQG</sequence>
<feature type="short sequence motif" description="'KMSKS' region" evidence="12">
    <location>
        <begin position="273"/>
        <end position="277"/>
    </location>
</feature>
<comment type="similarity">
    <text evidence="2 12">Belongs to the class-I aminoacyl-tRNA synthetase family.</text>
</comment>
<evidence type="ECO:0000256" key="8">
    <source>
        <dbReference type="ARBA" id="ARBA00022833"/>
    </source>
</evidence>